<keyword evidence="1 3" id="KW-0808">Transferase</keyword>
<protein>
    <submittedName>
        <fullName evidence="3">Methyltransferase domain-containing protein</fullName>
    </submittedName>
</protein>
<reference evidence="3 4" key="1">
    <citation type="submission" date="2020-01" db="EMBL/GenBank/DDBJ databases">
        <title>Genomes of bacteria type strains.</title>
        <authorList>
            <person name="Chen J."/>
            <person name="Zhu S."/>
            <person name="Yang J."/>
        </authorList>
    </citation>
    <scope>NUCLEOTIDE SEQUENCE [LARGE SCALE GENOMIC DNA]</scope>
    <source>
        <strain evidence="3 4">LMG 24078</strain>
    </source>
</reference>
<dbReference type="SUPFAM" id="SSF53335">
    <property type="entry name" value="S-adenosyl-L-methionine-dependent methyltransferases"/>
    <property type="match status" value="1"/>
</dbReference>
<evidence type="ECO:0000313" key="4">
    <source>
        <dbReference type="Proteomes" id="UP000471381"/>
    </source>
</evidence>
<feature type="domain" description="Methyltransferase type 11" evidence="2">
    <location>
        <begin position="91"/>
        <end position="183"/>
    </location>
</feature>
<dbReference type="PANTHER" id="PTHR43861:SF3">
    <property type="entry name" value="PUTATIVE (AFU_ORTHOLOGUE AFUA_2G14390)-RELATED"/>
    <property type="match status" value="1"/>
</dbReference>
<gene>
    <name evidence="3" type="ORF">GTQ48_13635</name>
</gene>
<keyword evidence="3" id="KW-0489">Methyltransferase</keyword>
<dbReference type="InterPro" id="IPR029063">
    <property type="entry name" value="SAM-dependent_MTases_sf"/>
</dbReference>
<name>A0A6N9TGW1_9ALTE</name>
<accession>A0A6N9TGW1</accession>
<dbReference type="GO" id="GO:0008757">
    <property type="term" value="F:S-adenosylmethionine-dependent methyltransferase activity"/>
    <property type="evidence" value="ECO:0007669"/>
    <property type="project" value="InterPro"/>
</dbReference>
<evidence type="ECO:0000313" key="3">
    <source>
        <dbReference type="EMBL" id="NDW16554.1"/>
    </source>
</evidence>
<dbReference type="Pfam" id="PF08241">
    <property type="entry name" value="Methyltransf_11"/>
    <property type="match status" value="1"/>
</dbReference>
<dbReference type="Gene3D" id="3.40.50.150">
    <property type="entry name" value="Vaccinia Virus protein VP39"/>
    <property type="match status" value="1"/>
</dbReference>
<evidence type="ECO:0000256" key="1">
    <source>
        <dbReference type="ARBA" id="ARBA00022679"/>
    </source>
</evidence>
<keyword evidence="4" id="KW-1185">Reference proteome</keyword>
<dbReference type="Proteomes" id="UP000471381">
    <property type="component" value="Unassembled WGS sequence"/>
</dbReference>
<dbReference type="InterPro" id="IPR013216">
    <property type="entry name" value="Methyltransf_11"/>
</dbReference>
<sequence length="277" mass="32391">MQLRKPLPSNRSFEQVSNHYKVEKKLATQLKEADRTSRKDIYSSMYDELFSKVPDHPRLTKRNDKSESLKKVGHRMAFIKRFLKREQLFVEFACGDGRLLKEAAKYCKQAIGVDISDQRDKNEAFPQNTSVVVYDGYDLSQISDESIDFVFSDQLIEHLHDEDVEHHFAIVKQTLKKGGAYAFRTPHAYCGPHDVSQYFSNTPECFHLKEWTFKDVKGVEKIGFKKVKYYWSAKNIHIRMPRLYFSIVEAIFEKSKSYKLRKVAQLFLPSVTCVLIK</sequence>
<evidence type="ECO:0000259" key="2">
    <source>
        <dbReference type="Pfam" id="PF08241"/>
    </source>
</evidence>
<organism evidence="3 4">
    <name type="scientific">Alteromonas genovensis</name>
    <dbReference type="NCBI Taxonomy" id="471225"/>
    <lineage>
        <taxon>Bacteria</taxon>
        <taxon>Pseudomonadati</taxon>
        <taxon>Pseudomonadota</taxon>
        <taxon>Gammaproteobacteria</taxon>
        <taxon>Alteromonadales</taxon>
        <taxon>Alteromonadaceae</taxon>
        <taxon>Alteromonas/Salinimonas group</taxon>
        <taxon>Alteromonas</taxon>
    </lineage>
</organism>
<dbReference type="GO" id="GO:0032259">
    <property type="term" value="P:methylation"/>
    <property type="evidence" value="ECO:0007669"/>
    <property type="project" value="UniProtKB-KW"/>
</dbReference>
<dbReference type="PANTHER" id="PTHR43861">
    <property type="entry name" value="TRANS-ACONITATE 2-METHYLTRANSFERASE-RELATED"/>
    <property type="match status" value="1"/>
</dbReference>
<proteinExistence type="predicted"/>
<dbReference type="CDD" id="cd02440">
    <property type="entry name" value="AdoMet_MTases"/>
    <property type="match status" value="1"/>
</dbReference>
<dbReference type="RefSeq" id="WP_163107170.1">
    <property type="nucleotide sequence ID" value="NZ_JAAAWO010000011.1"/>
</dbReference>
<comment type="caution">
    <text evidence="3">The sequence shown here is derived from an EMBL/GenBank/DDBJ whole genome shotgun (WGS) entry which is preliminary data.</text>
</comment>
<dbReference type="AlphaFoldDB" id="A0A6N9TGW1"/>
<dbReference type="EMBL" id="JAAAWO010000011">
    <property type="protein sequence ID" value="NDW16554.1"/>
    <property type="molecule type" value="Genomic_DNA"/>
</dbReference>